<dbReference type="Proteomes" id="UP000281553">
    <property type="component" value="Unassembled WGS sequence"/>
</dbReference>
<evidence type="ECO:0000313" key="7">
    <source>
        <dbReference type="EMBL" id="VDN32741.1"/>
    </source>
</evidence>
<dbReference type="InterPro" id="IPR011009">
    <property type="entry name" value="Kinase-like_dom_sf"/>
</dbReference>
<dbReference type="PANTHER" id="PTHR43851">
    <property type="match status" value="1"/>
</dbReference>
<dbReference type="InterPro" id="IPR004147">
    <property type="entry name" value="ABC1_dom"/>
</dbReference>
<keyword evidence="3" id="KW-0808">Transferase</keyword>
<evidence type="ECO:0000256" key="5">
    <source>
        <dbReference type="ARBA" id="ARBA00022840"/>
    </source>
</evidence>
<dbReference type="GO" id="GO:0005524">
    <property type="term" value="F:ATP binding"/>
    <property type="evidence" value="ECO:0007669"/>
    <property type="project" value="UniProtKB-KW"/>
</dbReference>
<comment type="pathway">
    <text evidence="1">Cofactor biosynthesis; ubiquinone biosynthesis.</text>
</comment>
<evidence type="ECO:0000313" key="8">
    <source>
        <dbReference type="Proteomes" id="UP000281553"/>
    </source>
</evidence>
<dbReference type="OrthoDB" id="201153at2759"/>
<dbReference type="GO" id="GO:0006744">
    <property type="term" value="P:ubiquinone biosynthetic process"/>
    <property type="evidence" value="ECO:0007669"/>
    <property type="project" value="TreeGrafter"/>
</dbReference>
<evidence type="ECO:0000259" key="6">
    <source>
        <dbReference type="Pfam" id="PF03109"/>
    </source>
</evidence>
<evidence type="ECO:0000256" key="4">
    <source>
        <dbReference type="ARBA" id="ARBA00022741"/>
    </source>
</evidence>
<dbReference type="InterPro" id="IPR034646">
    <property type="entry name" value="ADCK3_dom"/>
</dbReference>
<feature type="domain" description="ABC1 atypical kinase-like" evidence="6">
    <location>
        <begin position="13"/>
        <end position="181"/>
    </location>
</feature>
<evidence type="ECO:0000256" key="2">
    <source>
        <dbReference type="ARBA" id="ARBA00009670"/>
    </source>
</evidence>
<dbReference type="Pfam" id="PF03109">
    <property type="entry name" value="ABC1"/>
    <property type="match status" value="1"/>
</dbReference>
<proteinExistence type="inferred from homology"/>
<accession>A0A3P7NQC6</accession>
<dbReference type="InterPro" id="IPR051409">
    <property type="entry name" value="Atypical_kinase_ADCK"/>
</dbReference>
<evidence type="ECO:0000256" key="1">
    <source>
        <dbReference type="ARBA" id="ARBA00004749"/>
    </source>
</evidence>
<keyword evidence="8" id="KW-1185">Reference proteome</keyword>
<reference evidence="7 8" key="1">
    <citation type="submission" date="2018-11" db="EMBL/GenBank/DDBJ databases">
        <authorList>
            <consortium name="Pathogen Informatics"/>
        </authorList>
    </citation>
    <scope>NUCLEOTIDE SEQUENCE [LARGE SCALE GENOMIC DNA]</scope>
</reference>
<dbReference type="CDD" id="cd13970">
    <property type="entry name" value="ABC1_ADCK3"/>
    <property type="match status" value="1"/>
</dbReference>
<comment type="similarity">
    <text evidence="2">Belongs to the protein kinase superfamily. ADCK protein kinase family.</text>
</comment>
<sequence>MVSPKVQKVFERVRQSADFMPTRQMYSVINEDLGPDWKSKVASFEEKPFAAASIGEVHRAVLHDGTTVAMKIQYPGISKSIDTDVANIMLVLKRFELLPRGMFAEEAIKVAKRELHWECDYIREAAYATHFKKLLADEKAFVVPRVIPELSSHRVYTTEYFDGLVLDDCAALSQEVRNWVSIRVVVVVALTPTFCGQCQEPTLTEMTSYTNGLQW</sequence>
<evidence type="ECO:0000256" key="3">
    <source>
        <dbReference type="ARBA" id="ARBA00022679"/>
    </source>
</evidence>
<dbReference type="PANTHER" id="PTHR43851:SF3">
    <property type="entry name" value="COENZYME Q8"/>
    <property type="match status" value="1"/>
</dbReference>
<protein>
    <recommendedName>
        <fullName evidence="6">ABC1 atypical kinase-like domain-containing protein</fullName>
    </recommendedName>
</protein>
<keyword evidence="5" id="KW-0067">ATP-binding</keyword>
<dbReference type="SUPFAM" id="SSF56112">
    <property type="entry name" value="Protein kinase-like (PK-like)"/>
    <property type="match status" value="1"/>
</dbReference>
<dbReference type="EMBL" id="UYRU01082622">
    <property type="protein sequence ID" value="VDN32741.1"/>
    <property type="molecule type" value="Genomic_DNA"/>
</dbReference>
<name>A0A3P7NQC6_DIBLA</name>
<gene>
    <name evidence="7" type="ORF">DILT_LOCUS16046</name>
</gene>
<dbReference type="AlphaFoldDB" id="A0A3P7NQC6"/>
<keyword evidence="4" id="KW-0547">Nucleotide-binding</keyword>
<dbReference type="GO" id="GO:0016740">
    <property type="term" value="F:transferase activity"/>
    <property type="evidence" value="ECO:0007669"/>
    <property type="project" value="UniProtKB-KW"/>
</dbReference>
<organism evidence="7 8">
    <name type="scientific">Dibothriocephalus latus</name>
    <name type="common">Fish tapeworm</name>
    <name type="synonym">Diphyllobothrium latum</name>
    <dbReference type="NCBI Taxonomy" id="60516"/>
    <lineage>
        <taxon>Eukaryota</taxon>
        <taxon>Metazoa</taxon>
        <taxon>Spiralia</taxon>
        <taxon>Lophotrochozoa</taxon>
        <taxon>Platyhelminthes</taxon>
        <taxon>Cestoda</taxon>
        <taxon>Eucestoda</taxon>
        <taxon>Diphyllobothriidea</taxon>
        <taxon>Diphyllobothriidae</taxon>
        <taxon>Dibothriocephalus</taxon>
    </lineage>
</organism>